<dbReference type="GO" id="GO:0005886">
    <property type="term" value="C:plasma membrane"/>
    <property type="evidence" value="ECO:0007669"/>
    <property type="project" value="InterPro"/>
</dbReference>
<evidence type="ECO:0000313" key="3">
    <source>
        <dbReference type="Proteomes" id="UP000218151"/>
    </source>
</evidence>
<dbReference type="Pfam" id="PF06835">
    <property type="entry name" value="LptC"/>
    <property type="match status" value="1"/>
</dbReference>
<gene>
    <name evidence="2" type="primary">lptC</name>
    <name evidence="2" type="ORF">CKY28_07880</name>
</gene>
<reference evidence="3" key="1">
    <citation type="submission" date="2017-09" db="EMBL/GenBank/DDBJ databases">
        <authorList>
            <person name="Feng G."/>
            <person name="Zhu H."/>
        </authorList>
    </citation>
    <scope>NUCLEOTIDE SEQUENCE [LARGE SCALE GENOMIC DNA]</scope>
    <source>
        <strain evidence="3">1PNM-20</strain>
    </source>
</reference>
<proteinExistence type="predicted"/>
<dbReference type="RefSeq" id="WP_095997810.1">
    <property type="nucleotide sequence ID" value="NZ_NSLI01000003.1"/>
</dbReference>
<comment type="caution">
    <text evidence="2">The sequence shown here is derived from an EMBL/GenBank/DDBJ whole genome shotgun (WGS) entry which is preliminary data.</text>
</comment>
<keyword evidence="1" id="KW-0472">Membrane</keyword>
<protein>
    <submittedName>
        <fullName evidence="2">LPS export ABC transporter periplasmic protein LptC</fullName>
    </submittedName>
</protein>
<dbReference type="InterPro" id="IPR010664">
    <property type="entry name" value="LipoPS_assembly_LptC-rel"/>
</dbReference>
<sequence>MSEQAVAARTARQRMAAPGSAHDKLIGLLRVGLPMAVGVLAAFLVMAPLTSAGDVSFVLDKNEVEVARERLRIQAARYRGQDARGRPFVIDAGSAVQRSSAEPVVRMEDLAARLQLSEGPATIAADQGVYRMDTEQVRVDGPVRVRAADGYRLDTTDAVADLRTRRLTSTGRVTGATSQGTFSADTMRADLESRTVRLQGNARLRIDP</sequence>
<evidence type="ECO:0000256" key="1">
    <source>
        <dbReference type="SAM" id="Phobius"/>
    </source>
</evidence>
<keyword evidence="3" id="KW-1185">Reference proteome</keyword>
<keyword evidence="1" id="KW-0812">Transmembrane</keyword>
<dbReference type="Proteomes" id="UP000218151">
    <property type="component" value="Unassembled WGS sequence"/>
</dbReference>
<dbReference type="InterPro" id="IPR026265">
    <property type="entry name" value="LptC"/>
</dbReference>
<dbReference type="OrthoDB" id="7423492at2"/>
<name>A0A2A2SEA4_9SPHN</name>
<dbReference type="EMBL" id="NSLI01000003">
    <property type="protein sequence ID" value="PAX07568.1"/>
    <property type="molecule type" value="Genomic_DNA"/>
</dbReference>
<dbReference type="Gene3D" id="2.60.450.10">
    <property type="entry name" value="Lipopolysaccharide (LPS) transport protein A like domain"/>
    <property type="match status" value="1"/>
</dbReference>
<dbReference type="AlphaFoldDB" id="A0A2A2SEA4"/>
<feature type="transmembrane region" description="Helical" evidence="1">
    <location>
        <begin position="25"/>
        <end position="47"/>
    </location>
</feature>
<organism evidence="2 3">
    <name type="scientific">Sphingomonas lenta</name>
    <dbReference type="NCBI Taxonomy" id="1141887"/>
    <lineage>
        <taxon>Bacteria</taxon>
        <taxon>Pseudomonadati</taxon>
        <taxon>Pseudomonadota</taxon>
        <taxon>Alphaproteobacteria</taxon>
        <taxon>Sphingomonadales</taxon>
        <taxon>Sphingomonadaceae</taxon>
        <taxon>Sphingomonas</taxon>
    </lineage>
</organism>
<evidence type="ECO:0000313" key="2">
    <source>
        <dbReference type="EMBL" id="PAX07568.1"/>
    </source>
</evidence>
<keyword evidence="1" id="KW-1133">Transmembrane helix</keyword>
<dbReference type="NCBIfam" id="TIGR04409">
    <property type="entry name" value="LptC_YrbK"/>
    <property type="match status" value="1"/>
</dbReference>
<dbReference type="GO" id="GO:0015221">
    <property type="term" value="F:lipopolysaccharide transmembrane transporter activity"/>
    <property type="evidence" value="ECO:0007669"/>
    <property type="project" value="InterPro"/>
</dbReference>
<accession>A0A2A2SEA4</accession>